<name>A0A0F9C965_9ZZZZ</name>
<sequence length="86" mass="9384">MLNRDTVVQKHTNYLQVLSGTSSVGRARPCQGRGHEFEPRVPLQFILKANPDTGAEWQSGHAPDCKSVYLGSTPGSASIQHSTCFK</sequence>
<reference evidence="1" key="1">
    <citation type="journal article" date="2015" name="Nature">
        <title>Complex archaea that bridge the gap between prokaryotes and eukaryotes.</title>
        <authorList>
            <person name="Spang A."/>
            <person name="Saw J.H."/>
            <person name="Jorgensen S.L."/>
            <person name="Zaremba-Niedzwiedzka K."/>
            <person name="Martijn J."/>
            <person name="Lind A.E."/>
            <person name="van Eijk R."/>
            <person name="Schleper C."/>
            <person name="Guy L."/>
            <person name="Ettema T.J."/>
        </authorList>
    </citation>
    <scope>NUCLEOTIDE SEQUENCE</scope>
</reference>
<dbReference type="EMBL" id="LAZR01037196">
    <property type="protein sequence ID" value="KKL22827.1"/>
    <property type="molecule type" value="Genomic_DNA"/>
</dbReference>
<evidence type="ECO:0000313" key="1">
    <source>
        <dbReference type="EMBL" id="KKL22827.1"/>
    </source>
</evidence>
<gene>
    <name evidence="1" type="ORF">LCGC14_2431530</name>
</gene>
<dbReference type="AlphaFoldDB" id="A0A0F9C965"/>
<comment type="caution">
    <text evidence="1">The sequence shown here is derived from an EMBL/GenBank/DDBJ whole genome shotgun (WGS) entry which is preliminary data.</text>
</comment>
<organism evidence="1">
    <name type="scientific">marine sediment metagenome</name>
    <dbReference type="NCBI Taxonomy" id="412755"/>
    <lineage>
        <taxon>unclassified sequences</taxon>
        <taxon>metagenomes</taxon>
        <taxon>ecological metagenomes</taxon>
    </lineage>
</organism>
<proteinExistence type="predicted"/>
<protein>
    <submittedName>
        <fullName evidence="1">Uncharacterized protein</fullName>
    </submittedName>
</protein>
<accession>A0A0F9C965</accession>